<reference evidence="2 3" key="1">
    <citation type="journal article" date="2023" name="Hortic Res">
        <title>Pangenome of water caltrop reveals structural variations and asymmetric subgenome divergence after allopolyploidization.</title>
        <authorList>
            <person name="Zhang X."/>
            <person name="Chen Y."/>
            <person name="Wang L."/>
            <person name="Yuan Y."/>
            <person name="Fang M."/>
            <person name="Shi L."/>
            <person name="Lu R."/>
            <person name="Comes H.P."/>
            <person name="Ma Y."/>
            <person name="Chen Y."/>
            <person name="Huang G."/>
            <person name="Zhou Y."/>
            <person name="Zheng Z."/>
            <person name="Qiu Y."/>
        </authorList>
    </citation>
    <scope>NUCLEOTIDE SEQUENCE [LARGE SCALE GENOMIC DNA]</scope>
    <source>
        <strain evidence="2">F231</strain>
    </source>
</reference>
<keyword evidence="3" id="KW-1185">Reference proteome</keyword>
<keyword evidence="1" id="KW-0812">Transmembrane</keyword>
<evidence type="ECO:0000313" key="2">
    <source>
        <dbReference type="EMBL" id="KAK4769425.1"/>
    </source>
</evidence>
<protein>
    <submittedName>
        <fullName evidence="2">Uncharacterized protein</fullName>
    </submittedName>
</protein>
<name>A0AAN7KMM7_TRANT</name>
<keyword evidence="1" id="KW-0472">Membrane</keyword>
<feature type="transmembrane region" description="Helical" evidence="1">
    <location>
        <begin position="60"/>
        <end position="77"/>
    </location>
</feature>
<evidence type="ECO:0000256" key="1">
    <source>
        <dbReference type="SAM" id="Phobius"/>
    </source>
</evidence>
<dbReference type="AlphaFoldDB" id="A0AAN7KMM7"/>
<dbReference type="Proteomes" id="UP001346149">
    <property type="component" value="Unassembled WGS sequence"/>
</dbReference>
<sequence>MRVMSPHVIFSCLIAALFIGIFAGNGLAAAPEVSLSAIIFLLAIFSDPLRRFLVYPPPNVVFFLFLLNWMLCVFLDFGDDATDRAREDGDDGAGPDQEEARKLSDMQPLHLLRRSHWSLLAFPLLLRYQL</sequence>
<evidence type="ECO:0000313" key="3">
    <source>
        <dbReference type="Proteomes" id="UP001346149"/>
    </source>
</evidence>
<keyword evidence="1" id="KW-1133">Transmembrane helix</keyword>
<accession>A0AAN7KMM7</accession>
<gene>
    <name evidence="2" type="ORF">SAY86_027575</name>
</gene>
<dbReference type="EMBL" id="JAXQNO010000021">
    <property type="protein sequence ID" value="KAK4769425.1"/>
    <property type="molecule type" value="Genomic_DNA"/>
</dbReference>
<organism evidence="2 3">
    <name type="scientific">Trapa natans</name>
    <name type="common">Water chestnut</name>
    <dbReference type="NCBI Taxonomy" id="22666"/>
    <lineage>
        <taxon>Eukaryota</taxon>
        <taxon>Viridiplantae</taxon>
        <taxon>Streptophyta</taxon>
        <taxon>Embryophyta</taxon>
        <taxon>Tracheophyta</taxon>
        <taxon>Spermatophyta</taxon>
        <taxon>Magnoliopsida</taxon>
        <taxon>eudicotyledons</taxon>
        <taxon>Gunneridae</taxon>
        <taxon>Pentapetalae</taxon>
        <taxon>rosids</taxon>
        <taxon>malvids</taxon>
        <taxon>Myrtales</taxon>
        <taxon>Lythraceae</taxon>
        <taxon>Trapa</taxon>
    </lineage>
</organism>
<comment type="caution">
    <text evidence="2">The sequence shown here is derived from an EMBL/GenBank/DDBJ whole genome shotgun (WGS) entry which is preliminary data.</text>
</comment>
<proteinExistence type="predicted"/>